<evidence type="ECO:0000256" key="7">
    <source>
        <dbReference type="ARBA" id="ARBA00022848"/>
    </source>
</evidence>
<evidence type="ECO:0000256" key="9">
    <source>
        <dbReference type="ARBA" id="ARBA00022989"/>
    </source>
</evidence>
<reference evidence="16" key="1">
    <citation type="submission" date="2025-08" db="UniProtKB">
        <authorList>
            <consortium name="RefSeq"/>
        </authorList>
    </citation>
    <scope>IDENTIFICATION</scope>
</reference>
<dbReference type="PANTHER" id="PTHR10556:SF57">
    <property type="entry name" value="3-OXO-5-ALPHA-STEROID 4-DEHYDROGENASE 1"/>
    <property type="match status" value="1"/>
</dbReference>
<dbReference type="InterPro" id="IPR039357">
    <property type="entry name" value="SRD5A/TECR"/>
</dbReference>
<comment type="subcellular location">
    <subcellularLocation>
        <location evidence="1">Endoplasmic reticulum membrane</location>
        <topology evidence="1">Multi-pass membrane protein</topology>
    </subcellularLocation>
    <subcellularLocation>
        <location evidence="2">Microsome membrane</location>
    </subcellularLocation>
</comment>
<dbReference type="GeneID" id="101638733"/>
<keyword evidence="15" id="KW-1185">Reference proteome</keyword>
<feature type="domain" description="3-oxo-5-alpha-steroid 4-dehydrogenase C-terminal" evidence="14">
    <location>
        <begin position="146"/>
        <end position="218"/>
    </location>
</feature>
<proteinExistence type="inferred from homology"/>
<dbReference type="InterPro" id="IPR001104">
    <property type="entry name" value="3-oxo-5_a-steroid_4-DH_C"/>
</dbReference>
<evidence type="ECO:0000256" key="2">
    <source>
        <dbReference type="ARBA" id="ARBA00004524"/>
    </source>
</evidence>
<evidence type="ECO:0000256" key="11">
    <source>
        <dbReference type="ARBA" id="ARBA00023098"/>
    </source>
</evidence>
<keyword evidence="5" id="KW-0221">Differentiation</keyword>
<evidence type="ECO:0000256" key="6">
    <source>
        <dbReference type="ARBA" id="ARBA00022824"/>
    </source>
</evidence>
<evidence type="ECO:0000256" key="12">
    <source>
        <dbReference type="ARBA" id="ARBA00023136"/>
    </source>
</evidence>
<dbReference type="Proteomes" id="UP000694863">
    <property type="component" value="Unplaced"/>
</dbReference>
<keyword evidence="4 13" id="KW-0812">Transmembrane</keyword>
<keyword evidence="7" id="KW-0492">Microsome</keyword>
<dbReference type="PROSITE" id="PS50244">
    <property type="entry name" value="S5A_REDUCTASE"/>
    <property type="match status" value="1"/>
</dbReference>
<evidence type="ECO:0000256" key="1">
    <source>
        <dbReference type="ARBA" id="ARBA00004477"/>
    </source>
</evidence>
<feature type="transmembrane region" description="Helical" evidence="13">
    <location>
        <begin position="166"/>
        <end position="189"/>
    </location>
</feature>
<evidence type="ECO:0000313" key="15">
    <source>
        <dbReference type="Proteomes" id="UP000694863"/>
    </source>
</evidence>
<keyword evidence="12 13" id="KW-0472">Membrane</keyword>
<evidence type="ECO:0000256" key="3">
    <source>
        <dbReference type="ARBA" id="ARBA00007742"/>
    </source>
</evidence>
<keyword evidence="9 13" id="KW-1133">Transmembrane helix</keyword>
<evidence type="ECO:0000256" key="8">
    <source>
        <dbReference type="ARBA" id="ARBA00022857"/>
    </source>
</evidence>
<dbReference type="Gene3D" id="1.20.120.1630">
    <property type="match status" value="1"/>
</dbReference>
<keyword evidence="10" id="KW-0560">Oxidoreductase</keyword>
<comment type="similarity">
    <text evidence="3">Belongs to the steroid 5-alpha reductase family.</text>
</comment>
<evidence type="ECO:0000259" key="14">
    <source>
        <dbReference type="Pfam" id="PF02544"/>
    </source>
</evidence>
<sequence>MQLGEPQLLDALGVLLGVSACFTFVILQKLETSYGRYWSPRIRWWLPARLAWGLQEMPSLLLPLLEWVRFGDQLRPPNALLMAMFTIHYTQRTLIFPLLIRGGKPTPLSTFLMAFLFCTHNGYLQSRYLSLTKYPDHWTTQPHFLAGGLFEYVTAANYFGEIVEWLGFALAGWSIQSSAFALFTFCNLFRRAEHHHRWYLKKFKDYPKSRKIIFPYIY</sequence>
<accession>A0ABM0IER1</accession>
<feature type="transmembrane region" description="Helical" evidence="13">
    <location>
        <begin position="12"/>
        <end position="30"/>
    </location>
</feature>
<dbReference type="Pfam" id="PF02544">
    <property type="entry name" value="Steroid_dh"/>
    <property type="match status" value="1"/>
</dbReference>
<dbReference type="PANTHER" id="PTHR10556">
    <property type="entry name" value="3-OXO-5-ALPHA-STEROID 4-DEHYDROGENASE"/>
    <property type="match status" value="1"/>
</dbReference>
<evidence type="ECO:0000256" key="4">
    <source>
        <dbReference type="ARBA" id="ARBA00022692"/>
    </source>
</evidence>
<organism evidence="15 16">
    <name type="scientific">Echinops telfairi</name>
    <name type="common">Lesser hedgehog tenrec</name>
    <dbReference type="NCBI Taxonomy" id="9371"/>
    <lineage>
        <taxon>Eukaryota</taxon>
        <taxon>Metazoa</taxon>
        <taxon>Chordata</taxon>
        <taxon>Craniata</taxon>
        <taxon>Vertebrata</taxon>
        <taxon>Euteleostomi</taxon>
        <taxon>Mammalia</taxon>
        <taxon>Eutheria</taxon>
        <taxon>Afrotheria</taxon>
        <taxon>Tenrecidae</taxon>
        <taxon>Tenrecinae</taxon>
        <taxon>Echinops</taxon>
    </lineage>
</organism>
<gene>
    <name evidence="16" type="primary">SRD5A1</name>
</gene>
<name>A0ABM0IER1_ECHTE</name>
<protein>
    <submittedName>
        <fullName evidence="16">3-oxo-5-alpha-steroid 4-dehydrogenase 1</fullName>
    </submittedName>
</protein>
<keyword evidence="6" id="KW-0256">Endoplasmic reticulum</keyword>
<evidence type="ECO:0000313" key="16">
    <source>
        <dbReference type="RefSeq" id="XP_004698460.1"/>
    </source>
</evidence>
<dbReference type="RefSeq" id="XP_004698460.1">
    <property type="nucleotide sequence ID" value="XM_004698403.2"/>
</dbReference>
<keyword evidence="8" id="KW-0521">NADP</keyword>
<evidence type="ECO:0000256" key="13">
    <source>
        <dbReference type="SAM" id="Phobius"/>
    </source>
</evidence>
<keyword evidence="11" id="KW-0443">Lipid metabolism</keyword>
<evidence type="ECO:0000256" key="5">
    <source>
        <dbReference type="ARBA" id="ARBA00022782"/>
    </source>
</evidence>
<evidence type="ECO:0000256" key="10">
    <source>
        <dbReference type="ARBA" id="ARBA00023002"/>
    </source>
</evidence>